<dbReference type="Proteomes" id="UP000637906">
    <property type="component" value="Unassembled WGS sequence"/>
</dbReference>
<dbReference type="AlphaFoldDB" id="A0A8J3HR41"/>
<dbReference type="EMBL" id="BNGU01000068">
    <property type="protein sequence ID" value="GHM60073.1"/>
    <property type="molecule type" value="Genomic_DNA"/>
</dbReference>
<keyword evidence="3" id="KW-1185">Reference proteome</keyword>
<name>A0A8J3HR41_9RICK</name>
<sequence length="106" mass="12067">MPFTPKEILAIDIKVSPIELDDVTKKQPRIQFPNDLSVQDGSKRYLSIPEHSEKHNPLTPESGIGTDDGLPHFPSEEDKQSISVLQVVNIAQKLLMIFDFYKKYET</sequence>
<proteinExistence type="predicted"/>
<gene>
    <name evidence="2" type="ORF">sL5_10660</name>
</gene>
<organism evidence="2 3">
    <name type="scientific">Candidatus Mesenet longicola</name>
    <dbReference type="NCBI Taxonomy" id="1892558"/>
    <lineage>
        <taxon>Bacteria</taxon>
        <taxon>Pseudomonadati</taxon>
        <taxon>Pseudomonadota</taxon>
        <taxon>Alphaproteobacteria</taxon>
        <taxon>Rickettsiales</taxon>
        <taxon>Anaplasmataceae</taxon>
        <taxon>Candidatus Mesenet</taxon>
    </lineage>
</organism>
<comment type="caution">
    <text evidence="2">The sequence shown here is derived from an EMBL/GenBank/DDBJ whole genome shotgun (WGS) entry which is preliminary data.</text>
</comment>
<evidence type="ECO:0000313" key="3">
    <source>
        <dbReference type="Proteomes" id="UP000637906"/>
    </source>
</evidence>
<evidence type="ECO:0000313" key="2">
    <source>
        <dbReference type="EMBL" id="GHM60073.1"/>
    </source>
</evidence>
<feature type="region of interest" description="Disordered" evidence="1">
    <location>
        <begin position="33"/>
        <end position="76"/>
    </location>
</feature>
<evidence type="ECO:0000256" key="1">
    <source>
        <dbReference type="SAM" id="MobiDB-lite"/>
    </source>
</evidence>
<reference evidence="2 3" key="1">
    <citation type="journal article" date="2021" name="Microb. Ecol.">
        <title>Candidatus Mesenet longicola: Novel Endosymbionts of Brontispa longissima that Induce Cytoplasmic Incompatibility.</title>
        <authorList>
            <person name="Takano S."/>
            <person name="Gotoh Y."/>
            <person name="Hayashi T."/>
        </authorList>
    </citation>
    <scope>NUCLEOTIDE SEQUENCE [LARGE SCALE GENOMIC DNA]</scope>
    <source>
        <strain evidence="2">L5</strain>
    </source>
</reference>
<protein>
    <submittedName>
        <fullName evidence="2">Uncharacterized protein</fullName>
    </submittedName>
</protein>
<accession>A0A8J3HR41</accession>